<dbReference type="EMBL" id="JFHK01000006">
    <property type="protein sequence ID" value="OAA30908.1"/>
    <property type="molecule type" value="Genomic_DNA"/>
</dbReference>
<keyword evidence="1" id="KW-0812">Transmembrane</keyword>
<dbReference type="Proteomes" id="UP000077339">
    <property type="component" value="Unassembled WGS sequence"/>
</dbReference>
<dbReference type="RefSeq" id="WP_068347171.1">
    <property type="nucleotide sequence ID" value="NZ_JFHK01000006.1"/>
</dbReference>
<reference evidence="2 3" key="1">
    <citation type="submission" date="2014-02" db="EMBL/GenBank/DDBJ databases">
        <title>Kosmotoga genome sequencing.</title>
        <authorList>
            <person name="Pollo S.M."/>
            <person name="Charchuk R."/>
            <person name="Nesbo C.L."/>
        </authorList>
    </citation>
    <scope>NUCLEOTIDE SEQUENCE [LARGE SCALE GENOMIC DNA]</scope>
    <source>
        <strain evidence="2 3">S304</strain>
    </source>
</reference>
<proteinExistence type="predicted"/>
<dbReference type="STRING" id="1453497.AT15_09500"/>
<keyword evidence="3" id="KW-1185">Reference proteome</keyword>
<dbReference type="PANTHER" id="PTHR36434">
    <property type="entry name" value="MEMBRANE PROTEASE YUGP-RELATED"/>
    <property type="match status" value="1"/>
</dbReference>
<name>A0A176K1U0_9BACT</name>
<sequence length="228" mass="25587">MLFWDPTFIFLIPAIILAIWAQSLVQQRFYRYSRINSSFGLNGAELARRLLDSAGLFEVKIESIPGRLSDHYDPRTRVVRLSSATYNSHSIAALGVVAHEIGHAIQHKEKYVPLEIRNVFAPVASFGSGFSWIIFLMGLLFWSPALMKFGILLFLLVVLFTLITLPVELNASKRARILLNRMGMPEKELTAVDQVLNAAAMTYVASVAMALLQLLRMIFISGLFGDRN</sequence>
<comment type="caution">
    <text evidence="2">The sequence shown here is derived from an EMBL/GenBank/DDBJ whole genome shotgun (WGS) entry which is preliminary data.</text>
</comment>
<dbReference type="OrthoDB" id="9784298at2"/>
<feature type="transmembrane region" description="Helical" evidence="1">
    <location>
        <begin position="119"/>
        <end position="143"/>
    </location>
</feature>
<keyword evidence="1" id="KW-0472">Membrane</keyword>
<dbReference type="Pfam" id="PF04298">
    <property type="entry name" value="Zn_peptidase_2"/>
    <property type="match status" value="1"/>
</dbReference>
<feature type="transmembrane region" description="Helical" evidence="1">
    <location>
        <begin position="6"/>
        <end position="25"/>
    </location>
</feature>
<dbReference type="PANTHER" id="PTHR36434:SF1">
    <property type="entry name" value="MEMBRANE PROTEASE YUGP-RELATED"/>
    <property type="match status" value="1"/>
</dbReference>
<evidence type="ECO:0000256" key="1">
    <source>
        <dbReference type="SAM" id="Phobius"/>
    </source>
</evidence>
<evidence type="ECO:0000313" key="2">
    <source>
        <dbReference type="EMBL" id="OAA30908.1"/>
    </source>
</evidence>
<feature type="transmembrane region" description="Helical" evidence="1">
    <location>
        <begin position="203"/>
        <end position="224"/>
    </location>
</feature>
<feature type="transmembrane region" description="Helical" evidence="1">
    <location>
        <begin position="149"/>
        <end position="171"/>
    </location>
</feature>
<dbReference type="InterPro" id="IPR007395">
    <property type="entry name" value="Zn_peptidase_2"/>
</dbReference>
<dbReference type="AlphaFoldDB" id="A0A176K1U0"/>
<evidence type="ECO:0000313" key="3">
    <source>
        <dbReference type="Proteomes" id="UP000077339"/>
    </source>
</evidence>
<protein>
    <submittedName>
        <fullName evidence="2">Peptidase</fullName>
    </submittedName>
</protein>
<organism evidence="2 3">
    <name type="scientific">Kosmotoga arenicorallina S304</name>
    <dbReference type="NCBI Taxonomy" id="1453497"/>
    <lineage>
        <taxon>Bacteria</taxon>
        <taxon>Thermotogati</taxon>
        <taxon>Thermotogota</taxon>
        <taxon>Thermotogae</taxon>
        <taxon>Kosmotogales</taxon>
        <taxon>Kosmotogaceae</taxon>
        <taxon>Kosmotoga</taxon>
    </lineage>
</organism>
<dbReference type="PATRIC" id="fig|1453497.3.peg.1883"/>
<accession>A0A176K1U0</accession>
<gene>
    <name evidence="2" type="ORF">AT15_09500</name>
</gene>
<keyword evidence="1" id="KW-1133">Transmembrane helix</keyword>